<evidence type="ECO:0000259" key="6">
    <source>
        <dbReference type="Pfam" id="PF13505"/>
    </source>
</evidence>
<dbReference type="SUPFAM" id="SSF56925">
    <property type="entry name" value="OMPA-like"/>
    <property type="match status" value="1"/>
</dbReference>
<comment type="subcellular location">
    <subcellularLocation>
        <location evidence="1">Cell outer membrane</location>
    </subcellularLocation>
</comment>
<evidence type="ECO:0000256" key="3">
    <source>
        <dbReference type="ARBA" id="ARBA00023136"/>
    </source>
</evidence>
<gene>
    <name evidence="7" type="ordered locus">RPC_4826</name>
</gene>
<evidence type="ECO:0000256" key="1">
    <source>
        <dbReference type="ARBA" id="ARBA00004442"/>
    </source>
</evidence>
<evidence type="ECO:0000256" key="4">
    <source>
        <dbReference type="ARBA" id="ARBA00023237"/>
    </source>
</evidence>
<keyword evidence="3" id="KW-0472">Membrane</keyword>
<organism evidence="7">
    <name type="scientific">Rhodopseudomonas palustris (strain BisB18)</name>
    <dbReference type="NCBI Taxonomy" id="316056"/>
    <lineage>
        <taxon>Bacteria</taxon>
        <taxon>Pseudomonadati</taxon>
        <taxon>Pseudomonadota</taxon>
        <taxon>Alphaproteobacteria</taxon>
        <taxon>Hyphomicrobiales</taxon>
        <taxon>Nitrobacteraceae</taxon>
        <taxon>Rhodopseudomonas</taxon>
    </lineage>
</organism>
<dbReference type="Pfam" id="PF13505">
    <property type="entry name" value="OMP_b-brl"/>
    <property type="match status" value="1"/>
</dbReference>
<keyword evidence="4" id="KW-0998">Cell outer membrane</keyword>
<dbReference type="InterPro" id="IPR027385">
    <property type="entry name" value="Beta-barrel_OMP"/>
</dbReference>
<dbReference type="HOGENOM" id="CLU_037100_0_1_5"/>
<proteinExistence type="inferred from homology"/>
<dbReference type="eggNOG" id="COG3637">
    <property type="taxonomic scope" value="Bacteria"/>
</dbReference>
<sequence length="251" mass="26701">MHFWDGAKDGSSASEILEKHTMKKFLLGTVALVAMATTVPALAADLGARTYTKAPAYVAAPIYNWTGFYIGGHVGGAFVGDDSIGTGATRSSDGTFLGGVQGGYDYQFAPNWVLGVEAQYSWLDQGTDPVLVGPYSFSDKQKGLGSVTGRIGYTWGPALLYAKGGYAFADYDTTVTLGGVGAAVSSKSDGYTVGAGLEYLFAQNWSGKVEYQYYDFGNVDFGGFSFKNDEHVVKAGLNYRFNWGGPVVAKY</sequence>
<keyword evidence="2" id="KW-0732">Signal</keyword>
<dbReference type="InterPro" id="IPR051692">
    <property type="entry name" value="OMP-like"/>
</dbReference>
<comment type="similarity">
    <text evidence="5">Belongs to the Omp25/RopB family.</text>
</comment>
<dbReference type="InterPro" id="IPR011250">
    <property type="entry name" value="OMP/PagP_B-barrel"/>
</dbReference>
<dbReference type="AlphaFoldDB" id="Q20WY8"/>
<accession>Q20WY8</accession>
<dbReference type="PANTHER" id="PTHR34001:SF3">
    <property type="entry name" value="BLL7405 PROTEIN"/>
    <property type="match status" value="1"/>
</dbReference>
<dbReference type="GO" id="GO:0009279">
    <property type="term" value="C:cell outer membrane"/>
    <property type="evidence" value="ECO:0007669"/>
    <property type="project" value="UniProtKB-SubCell"/>
</dbReference>
<evidence type="ECO:0000256" key="2">
    <source>
        <dbReference type="ARBA" id="ARBA00022729"/>
    </source>
</evidence>
<dbReference type="Gene3D" id="2.40.160.20">
    <property type="match status" value="1"/>
</dbReference>
<protein>
    <submittedName>
        <fullName evidence="7">OmpA-like transmembrane region</fullName>
    </submittedName>
</protein>
<keyword evidence="7" id="KW-0812">Transmembrane</keyword>
<feature type="domain" description="Outer membrane protein beta-barrel" evidence="6">
    <location>
        <begin position="34"/>
        <end position="241"/>
    </location>
</feature>
<name>Q20WY8_RHOPB</name>
<reference evidence="7" key="1">
    <citation type="submission" date="2006-03" db="EMBL/GenBank/DDBJ databases">
        <title>Complete sequence of Rhodopseudomonas palustris BisB18.</title>
        <authorList>
            <consortium name="US DOE Joint Genome Institute"/>
            <person name="Copeland A."/>
            <person name="Lucas S."/>
            <person name="Lapidus A."/>
            <person name="Barry K."/>
            <person name="Detter J.C."/>
            <person name="Glavina del Rio T."/>
            <person name="Hammon N."/>
            <person name="Israni S."/>
            <person name="Dalin E."/>
            <person name="Tice H."/>
            <person name="Pitluck S."/>
            <person name="Chain P."/>
            <person name="Malfatti S."/>
            <person name="Shin M."/>
            <person name="Vergez L."/>
            <person name="Schmutz J."/>
            <person name="Larimer F."/>
            <person name="Land M."/>
            <person name="Hauser L."/>
            <person name="Pelletier D.A."/>
            <person name="Kyrpides N."/>
            <person name="Anderson I."/>
            <person name="Oda Y."/>
            <person name="Harwood C.S."/>
            <person name="Richardson P."/>
        </authorList>
    </citation>
    <scope>NUCLEOTIDE SEQUENCE [LARGE SCALE GENOMIC DNA]</scope>
    <source>
        <strain evidence="7">BisB18</strain>
    </source>
</reference>
<dbReference type="KEGG" id="rpc:RPC_4826"/>
<evidence type="ECO:0000256" key="5">
    <source>
        <dbReference type="ARBA" id="ARBA00038306"/>
    </source>
</evidence>
<dbReference type="EMBL" id="CP000301">
    <property type="protein sequence ID" value="ABD90348.1"/>
    <property type="molecule type" value="Genomic_DNA"/>
</dbReference>
<dbReference type="PANTHER" id="PTHR34001">
    <property type="entry name" value="BLL7405 PROTEIN"/>
    <property type="match status" value="1"/>
</dbReference>
<evidence type="ECO:0000313" key="7">
    <source>
        <dbReference type="EMBL" id="ABD90348.1"/>
    </source>
</evidence>
<dbReference type="STRING" id="316056.RPC_4826"/>